<dbReference type="PANTHER" id="PTHR33444:SF2">
    <property type="entry name" value="MARVEL DOMAIN-CONTAINING PROTEIN"/>
    <property type="match status" value="1"/>
</dbReference>
<reference evidence="1" key="1">
    <citation type="submission" date="2022-03" db="EMBL/GenBank/DDBJ databases">
        <authorList>
            <person name="Martin C."/>
        </authorList>
    </citation>
    <scope>NUCLEOTIDE SEQUENCE</scope>
</reference>
<evidence type="ECO:0000313" key="1">
    <source>
        <dbReference type="EMBL" id="CAH1778448.1"/>
    </source>
</evidence>
<accession>A0A8J1TIK8</accession>
<dbReference type="InterPro" id="IPR040350">
    <property type="entry name" value="TMEM272"/>
</dbReference>
<name>A0A8J1TIK8_OWEFU</name>
<protein>
    <submittedName>
        <fullName evidence="1">Uncharacterized protein</fullName>
    </submittedName>
</protein>
<dbReference type="PANTHER" id="PTHR33444">
    <property type="entry name" value="SI:DKEY-19B23.12-RELATED"/>
    <property type="match status" value="1"/>
</dbReference>
<evidence type="ECO:0000313" key="2">
    <source>
        <dbReference type="Proteomes" id="UP000749559"/>
    </source>
</evidence>
<comment type="caution">
    <text evidence="1">The sequence shown here is derived from an EMBL/GenBank/DDBJ whole genome shotgun (WGS) entry which is preliminary data.</text>
</comment>
<keyword evidence="2" id="KW-1185">Reference proteome</keyword>
<gene>
    <name evidence="1" type="ORF">OFUS_LOCUS5366</name>
</gene>
<organism evidence="1 2">
    <name type="scientific">Owenia fusiformis</name>
    <name type="common">Polychaete worm</name>
    <dbReference type="NCBI Taxonomy" id="6347"/>
    <lineage>
        <taxon>Eukaryota</taxon>
        <taxon>Metazoa</taxon>
        <taxon>Spiralia</taxon>
        <taxon>Lophotrochozoa</taxon>
        <taxon>Annelida</taxon>
        <taxon>Polychaeta</taxon>
        <taxon>Sedentaria</taxon>
        <taxon>Canalipalpata</taxon>
        <taxon>Sabellida</taxon>
        <taxon>Oweniida</taxon>
        <taxon>Oweniidae</taxon>
        <taxon>Owenia</taxon>
    </lineage>
</organism>
<dbReference type="OrthoDB" id="6157510at2759"/>
<dbReference type="Proteomes" id="UP000749559">
    <property type="component" value="Unassembled WGS sequence"/>
</dbReference>
<dbReference type="AlphaFoldDB" id="A0A8J1TIK8"/>
<dbReference type="EMBL" id="CAIIXF020000002">
    <property type="protein sequence ID" value="CAH1778448.1"/>
    <property type="molecule type" value="Genomic_DNA"/>
</dbReference>
<proteinExistence type="predicted"/>
<sequence>MAGNVIIPGELTRASFPAKMSTAENKQNEAGYSADNVAVTLETDAAQPAQYNPPPTYGGVDAAPPTYESSTGGPGDAPPSYDSIYGRLKGAKDESDGNVDFAKKFAGIVCGTLGCTICVGLVLAIPISMIVMGSVHLHNCPRERMIPIYLIVAGVFGIIKNLSNFGQRIKNRKEGNDEENAKTNPFDGILNCFLFAWFIAGNVWIYRTYRSYNCELPRVDAVYCDCTLYLYAFWITTATYILIALSCCCVCFSSCLICMFGGSKK</sequence>